<proteinExistence type="predicted"/>
<protein>
    <submittedName>
        <fullName evidence="2">RxLR effector protein</fullName>
    </submittedName>
</protein>
<comment type="caution">
    <text evidence="2">The sequence shown here is derived from an EMBL/GenBank/DDBJ whole genome shotgun (WGS) entry which is preliminary data.</text>
</comment>
<keyword evidence="1" id="KW-0472">Membrane</keyword>
<evidence type="ECO:0000313" key="3">
    <source>
        <dbReference type="Proteomes" id="UP000198211"/>
    </source>
</evidence>
<name>A0A225VQ22_9STRA</name>
<gene>
    <name evidence="2" type="ORF">PHMEG_00020821</name>
</gene>
<dbReference type="Proteomes" id="UP000198211">
    <property type="component" value="Unassembled WGS sequence"/>
</dbReference>
<keyword evidence="1" id="KW-0812">Transmembrane</keyword>
<keyword evidence="1" id="KW-1133">Transmembrane helix</keyword>
<dbReference type="AlphaFoldDB" id="A0A225VQ22"/>
<evidence type="ECO:0000313" key="2">
    <source>
        <dbReference type="EMBL" id="OWZ06867.1"/>
    </source>
</evidence>
<dbReference type="OrthoDB" id="126711at2759"/>
<organism evidence="2 3">
    <name type="scientific">Phytophthora megakarya</name>
    <dbReference type="NCBI Taxonomy" id="4795"/>
    <lineage>
        <taxon>Eukaryota</taxon>
        <taxon>Sar</taxon>
        <taxon>Stramenopiles</taxon>
        <taxon>Oomycota</taxon>
        <taxon>Peronosporomycetes</taxon>
        <taxon>Peronosporales</taxon>
        <taxon>Peronosporaceae</taxon>
        <taxon>Phytophthora</taxon>
    </lineage>
</organism>
<feature type="transmembrane region" description="Helical" evidence="1">
    <location>
        <begin position="7"/>
        <end position="26"/>
    </location>
</feature>
<accession>A0A225VQ22</accession>
<keyword evidence="3" id="KW-1185">Reference proteome</keyword>
<evidence type="ECO:0000256" key="1">
    <source>
        <dbReference type="SAM" id="Phobius"/>
    </source>
</evidence>
<reference evidence="3" key="1">
    <citation type="submission" date="2017-03" db="EMBL/GenBank/DDBJ databases">
        <title>Phytopthora megakarya and P. palmivora, two closely related causual agents of cacao black pod achieved similar genome size and gene model numbers by different mechanisms.</title>
        <authorList>
            <person name="Ali S."/>
            <person name="Shao J."/>
            <person name="Larry D.J."/>
            <person name="Kronmiller B."/>
            <person name="Shen D."/>
            <person name="Strem M.D."/>
            <person name="Melnick R.L."/>
            <person name="Guiltinan M.J."/>
            <person name="Tyler B.M."/>
            <person name="Meinhardt L.W."/>
            <person name="Bailey B.A."/>
        </authorList>
    </citation>
    <scope>NUCLEOTIDE SEQUENCE [LARGE SCALE GENOMIC DNA]</scope>
    <source>
        <strain evidence="3">zdho120</strain>
    </source>
</reference>
<sequence length="483" mass="55301">MRWYPIFLVEVVYLLVYFISVSIATVSNQNKVLPANSISSINESPNGRVLRNDISTNEVRDPVKDIDDKDSDGTNSLKHDDWVDKMNASHSDMRAGGIIIPEVDPLKVVNSLSHTIPKVTKSFAEEMAPIMMKLKLHVWAENGKSATFVQKELGLNELWGAAFTGAANFKYYDDYVVSQLPIWAKKGLTLDEVIAQLDLRGLPADIFKASPDFKYYDQFVSAQALEWSKKDLPVDDVLLKLGMNTIPEVARTKAVNFKYYEEFVISKMKVWVAKNVPVSDVMANLKLDQLTGNALLSDLNYPFYKSYVNTKLRSWATDGVPPEEVLVKLGLRNLRGRTLTTHPNYVFFDKYLRKGATYQEEGWLKQSRSTYDIWNMLQVYRVHPTKRKTSTVYEVYKHYVNLMDDYIVELGELGFPIPNMISKEASRIELQEKTFIWTSSKRPGWYVKYSLGLEGLGDEALKKSANYEFYEYYLKGLKHTSEA</sequence>
<dbReference type="EMBL" id="NBNE01003786">
    <property type="protein sequence ID" value="OWZ06867.1"/>
    <property type="molecule type" value="Genomic_DNA"/>
</dbReference>